<dbReference type="GO" id="GO:0032259">
    <property type="term" value="P:methylation"/>
    <property type="evidence" value="ECO:0007669"/>
    <property type="project" value="UniProtKB-KW"/>
</dbReference>
<accession>A0ABV6QIF2</accession>
<dbReference type="EMBL" id="JBHLTC010000006">
    <property type="protein sequence ID" value="MFC0623781.1"/>
    <property type="molecule type" value="Genomic_DNA"/>
</dbReference>
<dbReference type="Proteomes" id="UP001589890">
    <property type="component" value="Unassembled WGS sequence"/>
</dbReference>
<dbReference type="SUPFAM" id="SSF53335">
    <property type="entry name" value="S-adenosyl-L-methionine-dependent methyltransferases"/>
    <property type="match status" value="1"/>
</dbReference>
<dbReference type="CDD" id="cd02440">
    <property type="entry name" value="AdoMet_MTases"/>
    <property type="match status" value="1"/>
</dbReference>
<dbReference type="InterPro" id="IPR052939">
    <property type="entry name" value="23S_rRNA_MeTrnsfrase_RlmA"/>
</dbReference>
<organism evidence="2 3">
    <name type="scientific">Kribbella deserti</name>
    <dbReference type="NCBI Taxonomy" id="1926257"/>
    <lineage>
        <taxon>Bacteria</taxon>
        <taxon>Bacillati</taxon>
        <taxon>Actinomycetota</taxon>
        <taxon>Actinomycetes</taxon>
        <taxon>Propionibacteriales</taxon>
        <taxon>Kribbellaceae</taxon>
        <taxon>Kribbella</taxon>
    </lineage>
</organism>
<gene>
    <name evidence="2" type="ORF">ACFFGN_06890</name>
</gene>
<evidence type="ECO:0000313" key="2">
    <source>
        <dbReference type="EMBL" id="MFC0623781.1"/>
    </source>
</evidence>
<keyword evidence="2" id="KW-0808">Transferase</keyword>
<feature type="domain" description="Methyltransferase type 11" evidence="1">
    <location>
        <begin position="52"/>
        <end position="149"/>
    </location>
</feature>
<keyword evidence="3" id="KW-1185">Reference proteome</keyword>
<evidence type="ECO:0000313" key="3">
    <source>
        <dbReference type="Proteomes" id="UP001589890"/>
    </source>
</evidence>
<dbReference type="GO" id="GO:0008168">
    <property type="term" value="F:methyltransferase activity"/>
    <property type="evidence" value="ECO:0007669"/>
    <property type="project" value="UniProtKB-KW"/>
</dbReference>
<protein>
    <submittedName>
        <fullName evidence="2">Class I SAM-dependent methyltransferase</fullName>
    </submittedName>
</protein>
<keyword evidence="2" id="KW-0489">Methyltransferase</keyword>
<dbReference type="InterPro" id="IPR013216">
    <property type="entry name" value="Methyltransf_11"/>
</dbReference>
<sequence>MTLDELLDEGFGLDVEAQWGAGFLPGRYVPGEPSWAWTGLVTPWLDGAEALLDLGTGEGGVLAGLPNLPRLTVATEEWLATVPAAARTLLPKGIHLVVCGGGQENTEPDLPPRDGLPFRDASYDVVLSRHEAFDPAEVRRVLKPGGVFVTQQVGSGETASVRALCGLAADPTESWDLAEAVRQTEAGGLTVIGSGEERPTSTFTDVAALIGYLRGIPWSVPELDRNSLRPAFGKLHAQGPFQAVSHRFWLTARA</sequence>
<reference evidence="2 3" key="1">
    <citation type="submission" date="2024-09" db="EMBL/GenBank/DDBJ databases">
        <authorList>
            <person name="Sun Q."/>
            <person name="Mori K."/>
        </authorList>
    </citation>
    <scope>NUCLEOTIDE SEQUENCE [LARGE SCALE GENOMIC DNA]</scope>
    <source>
        <strain evidence="2 3">CGMCC 1.15906</strain>
    </source>
</reference>
<comment type="caution">
    <text evidence="2">The sequence shown here is derived from an EMBL/GenBank/DDBJ whole genome shotgun (WGS) entry which is preliminary data.</text>
</comment>
<proteinExistence type="predicted"/>
<dbReference type="InterPro" id="IPR029063">
    <property type="entry name" value="SAM-dependent_MTases_sf"/>
</dbReference>
<dbReference type="PANTHER" id="PTHR43460">
    <property type="entry name" value="METHYLTRANSFERASE"/>
    <property type="match status" value="1"/>
</dbReference>
<name>A0ABV6QIF2_9ACTN</name>
<dbReference type="RefSeq" id="WP_380044481.1">
    <property type="nucleotide sequence ID" value="NZ_JBHLTC010000006.1"/>
</dbReference>
<dbReference type="Gene3D" id="3.40.50.150">
    <property type="entry name" value="Vaccinia Virus protein VP39"/>
    <property type="match status" value="1"/>
</dbReference>
<evidence type="ECO:0000259" key="1">
    <source>
        <dbReference type="Pfam" id="PF08241"/>
    </source>
</evidence>
<dbReference type="PANTHER" id="PTHR43460:SF1">
    <property type="entry name" value="METHYLTRANSFERASE TYPE 11 DOMAIN-CONTAINING PROTEIN"/>
    <property type="match status" value="1"/>
</dbReference>
<dbReference type="Pfam" id="PF08241">
    <property type="entry name" value="Methyltransf_11"/>
    <property type="match status" value="1"/>
</dbReference>